<evidence type="ECO:0000313" key="2">
    <source>
        <dbReference type="EMBL" id="MBB6016767.1"/>
    </source>
</evidence>
<protein>
    <submittedName>
        <fullName evidence="2">Excisionase family DNA binding protein</fullName>
    </submittedName>
    <submittedName>
        <fullName evidence="3">Helix-turn-helix domain-containing protein</fullName>
    </submittedName>
</protein>
<evidence type="ECO:0000259" key="1">
    <source>
        <dbReference type="Pfam" id="PF12728"/>
    </source>
</evidence>
<feature type="domain" description="Helix-turn-helix" evidence="1">
    <location>
        <begin position="15"/>
        <end position="65"/>
    </location>
</feature>
<keyword evidence="5" id="KW-1185">Reference proteome</keyword>
<sequence length="96" mass="10228">MTPAPSLALSDLLALTPAQAGQLLGISRSKVYALIGDGLLLAFPIFPGGPIRVARTDLDAYVAARQREGQQALTTHLTLTQPAHLARERQRGQSAR</sequence>
<evidence type="ECO:0000313" key="5">
    <source>
        <dbReference type="Proteomes" id="UP000629870"/>
    </source>
</evidence>
<dbReference type="NCBIfam" id="TIGR01764">
    <property type="entry name" value="excise"/>
    <property type="match status" value="1"/>
</dbReference>
<dbReference type="Proteomes" id="UP000629870">
    <property type="component" value="Unassembled WGS sequence"/>
</dbReference>
<dbReference type="AlphaFoldDB" id="A0A5C4Y8P6"/>
<gene>
    <name evidence="3" type="ORF">FHR04_06115</name>
    <name evidence="2" type="ORF">HNQ04_002022</name>
</gene>
<dbReference type="Pfam" id="PF12728">
    <property type="entry name" value="HTH_17"/>
    <property type="match status" value="1"/>
</dbReference>
<proteinExistence type="predicted"/>
<accession>A0A5C4Y8P6</accession>
<dbReference type="GO" id="GO:0003677">
    <property type="term" value="F:DNA binding"/>
    <property type="evidence" value="ECO:0007669"/>
    <property type="project" value="InterPro"/>
</dbReference>
<name>A0A5C4Y8P6_9DEIO</name>
<organism evidence="3 4">
    <name type="scientific">Deinococcus radiopugnans ATCC 19172</name>
    <dbReference type="NCBI Taxonomy" id="585398"/>
    <lineage>
        <taxon>Bacteria</taxon>
        <taxon>Thermotogati</taxon>
        <taxon>Deinococcota</taxon>
        <taxon>Deinococci</taxon>
        <taxon>Deinococcales</taxon>
        <taxon>Deinococcaceae</taxon>
        <taxon>Deinococcus</taxon>
    </lineage>
</organism>
<dbReference type="EMBL" id="VDMO01000005">
    <property type="protein sequence ID" value="TNM71939.1"/>
    <property type="molecule type" value="Genomic_DNA"/>
</dbReference>
<reference evidence="3 4" key="1">
    <citation type="submission" date="2019-06" db="EMBL/GenBank/DDBJ databases">
        <title>Genome sequence of Deinococcus radiopugnans ATCC 19172.</title>
        <authorList>
            <person name="Maclea K.S."/>
            <person name="Maynard C.R."/>
        </authorList>
    </citation>
    <scope>NUCLEOTIDE SEQUENCE [LARGE SCALE GENOMIC DNA]</scope>
    <source>
        <strain evidence="3 4">ATCC 19172</strain>
    </source>
</reference>
<dbReference type="RefSeq" id="WP_139401631.1">
    <property type="nucleotide sequence ID" value="NZ_JACHEW010000009.1"/>
</dbReference>
<dbReference type="Proteomes" id="UP000313988">
    <property type="component" value="Unassembled WGS sequence"/>
</dbReference>
<evidence type="ECO:0000313" key="3">
    <source>
        <dbReference type="EMBL" id="TNM71939.1"/>
    </source>
</evidence>
<dbReference type="InterPro" id="IPR010093">
    <property type="entry name" value="SinI_DNA-bd"/>
</dbReference>
<comment type="caution">
    <text evidence="3">The sequence shown here is derived from an EMBL/GenBank/DDBJ whole genome shotgun (WGS) entry which is preliminary data.</text>
</comment>
<dbReference type="InterPro" id="IPR041657">
    <property type="entry name" value="HTH_17"/>
</dbReference>
<reference evidence="2 5" key="2">
    <citation type="submission" date="2020-08" db="EMBL/GenBank/DDBJ databases">
        <title>Genomic Encyclopedia of Type Strains, Phase IV (KMG-IV): sequencing the most valuable type-strain genomes for metagenomic binning, comparative biology and taxonomic classification.</title>
        <authorList>
            <person name="Goeker M."/>
        </authorList>
    </citation>
    <scope>NUCLEOTIDE SEQUENCE [LARGE SCALE GENOMIC DNA]</scope>
    <source>
        <strain evidence="2 5">DSM 12027</strain>
    </source>
</reference>
<dbReference type="EMBL" id="JACHEW010000009">
    <property type="protein sequence ID" value="MBB6016767.1"/>
    <property type="molecule type" value="Genomic_DNA"/>
</dbReference>
<evidence type="ECO:0000313" key="4">
    <source>
        <dbReference type="Proteomes" id="UP000313988"/>
    </source>
</evidence>